<name>A0ABV8VMD0_9NOCA</name>
<sequence>MRDGEPQWAERLYQQLGMPRRNSVSQAFAWFLRHGYLTQDRSETGYVVLGTNRTDRKHVLTEKGRQAANNLDAGHEPLDH</sequence>
<accession>A0ABV8VMD0</accession>
<evidence type="ECO:0000313" key="2">
    <source>
        <dbReference type="EMBL" id="MFC4375738.1"/>
    </source>
</evidence>
<evidence type="ECO:0000256" key="1">
    <source>
        <dbReference type="SAM" id="MobiDB-lite"/>
    </source>
</evidence>
<comment type="caution">
    <text evidence="2">The sequence shown here is derived from an EMBL/GenBank/DDBJ whole genome shotgun (WGS) entry which is preliminary data.</text>
</comment>
<dbReference type="RefSeq" id="WP_378562930.1">
    <property type="nucleotide sequence ID" value="NZ_JBHSDL010000014.1"/>
</dbReference>
<feature type="region of interest" description="Disordered" evidence="1">
    <location>
        <begin position="61"/>
        <end position="80"/>
    </location>
</feature>
<protein>
    <submittedName>
        <fullName evidence="2">Uncharacterized protein</fullName>
    </submittedName>
</protein>
<proteinExistence type="predicted"/>
<reference evidence="3" key="1">
    <citation type="journal article" date="2019" name="Int. J. Syst. Evol. Microbiol.">
        <title>The Global Catalogue of Microorganisms (GCM) 10K type strain sequencing project: providing services to taxonomists for standard genome sequencing and annotation.</title>
        <authorList>
            <consortium name="The Broad Institute Genomics Platform"/>
            <consortium name="The Broad Institute Genome Sequencing Center for Infectious Disease"/>
            <person name="Wu L."/>
            <person name="Ma J."/>
        </authorList>
    </citation>
    <scope>NUCLEOTIDE SEQUENCE [LARGE SCALE GENOMIC DNA]</scope>
    <source>
        <strain evidence="3">IBRC-M 10490</strain>
    </source>
</reference>
<dbReference type="EMBL" id="JBHSDL010000014">
    <property type="protein sequence ID" value="MFC4375738.1"/>
    <property type="molecule type" value="Genomic_DNA"/>
</dbReference>
<keyword evidence="3" id="KW-1185">Reference proteome</keyword>
<gene>
    <name evidence="2" type="ORF">ACFO5K_16680</name>
</gene>
<organism evidence="2 3">
    <name type="scientific">Nocardia halotolerans</name>
    <dbReference type="NCBI Taxonomy" id="1755878"/>
    <lineage>
        <taxon>Bacteria</taxon>
        <taxon>Bacillati</taxon>
        <taxon>Actinomycetota</taxon>
        <taxon>Actinomycetes</taxon>
        <taxon>Mycobacteriales</taxon>
        <taxon>Nocardiaceae</taxon>
        <taxon>Nocardia</taxon>
    </lineage>
</organism>
<dbReference type="Proteomes" id="UP001595844">
    <property type="component" value="Unassembled WGS sequence"/>
</dbReference>
<evidence type="ECO:0000313" key="3">
    <source>
        <dbReference type="Proteomes" id="UP001595844"/>
    </source>
</evidence>